<proteinExistence type="predicted"/>
<dbReference type="AlphaFoldDB" id="A0A0K1E616"/>
<evidence type="ECO:0008006" key="4">
    <source>
        <dbReference type="Google" id="ProtNLM"/>
    </source>
</evidence>
<dbReference type="KEGG" id="ccro:CMC5_002300"/>
<organism evidence="2 3">
    <name type="scientific">Chondromyces crocatus</name>
    <dbReference type="NCBI Taxonomy" id="52"/>
    <lineage>
        <taxon>Bacteria</taxon>
        <taxon>Pseudomonadati</taxon>
        <taxon>Myxococcota</taxon>
        <taxon>Polyangia</taxon>
        <taxon>Polyangiales</taxon>
        <taxon>Polyangiaceae</taxon>
        <taxon>Chondromyces</taxon>
    </lineage>
</organism>
<gene>
    <name evidence="2" type="ORF">CMC5_002300</name>
</gene>
<protein>
    <recommendedName>
        <fullName evidence="4">Copper-binding protein</fullName>
    </recommendedName>
</protein>
<keyword evidence="3" id="KW-1185">Reference proteome</keyword>
<feature type="region of interest" description="Disordered" evidence="1">
    <location>
        <begin position="20"/>
        <end position="39"/>
    </location>
</feature>
<name>A0A0K1E616_CHOCO</name>
<reference evidence="2 3" key="1">
    <citation type="submission" date="2015-07" db="EMBL/GenBank/DDBJ databases">
        <title>Genome analysis of myxobacterium Chondromyces crocatus Cm c5 reveals a high potential for natural compound synthesis and the genetic basis for the loss of fruiting body formation.</title>
        <authorList>
            <person name="Zaburannyi N."/>
            <person name="Bunk B."/>
            <person name="Maier J."/>
            <person name="Overmann J."/>
            <person name="Mueller R."/>
        </authorList>
    </citation>
    <scope>NUCLEOTIDE SEQUENCE [LARGE SCALE GENOMIC DNA]</scope>
    <source>
        <strain evidence="2 3">Cm c5</strain>
    </source>
</reference>
<dbReference type="InterPro" id="IPR021647">
    <property type="entry name" value="CusF_Ec"/>
</dbReference>
<dbReference type="STRING" id="52.CMC5_002300"/>
<dbReference type="Pfam" id="PF11604">
    <property type="entry name" value="CusF_Ec"/>
    <property type="match status" value="1"/>
</dbReference>
<dbReference type="RefSeq" id="WP_050428687.1">
    <property type="nucleotide sequence ID" value="NZ_CP012159.1"/>
</dbReference>
<evidence type="ECO:0000313" key="2">
    <source>
        <dbReference type="EMBL" id="AKT36117.1"/>
    </source>
</evidence>
<dbReference type="Proteomes" id="UP000067626">
    <property type="component" value="Chromosome"/>
</dbReference>
<accession>A0A0K1E616</accession>
<dbReference type="OrthoDB" id="5521066at2"/>
<evidence type="ECO:0000313" key="3">
    <source>
        <dbReference type="Proteomes" id="UP000067626"/>
    </source>
</evidence>
<dbReference type="EMBL" id="CP012159">
    <property type="protein sequence ID" value="AKT36117.1"/>
    <property type="molecule type" value="Genomic_DNA"/>
</dbReference>
<feature type="compositionally biased region" description="Polar residues" evidence="1">
    <location>
        <begin position="23"/>
        <end position="38"/>
    </location>
</feature>
<evidence type="ECO:0000256" key="1">
    <source>
        <dbReference type="SAM" id="MobiDB-lite"/>
    </source>
</evidence>
<sequence>MRAVFLVLFVSILCGGCERGPSAENSQKTPPAISSSAPRRTVRGVVKALPASRASVAIAHEEIPDYMKAMTMDFEVARPALLEGIKVGDTVSFTFVEAPGYRLVIEALEAAPATP</sequence>
<dbReference type="Gene3D" id="2.40.50.320">
    <property type="entry name" value="Copper binding periplasmic protein CusF"/>
    <property type="match status" value="1"/>
</dbReference>
<dbReference type="InterPro" id="IPR042230">
    <property type="entry name" value="CusF_sf"/>
</dbReference>